<dbReference type="STRING" id="92835.RS81_02389"/>
<reference evidence="1 2" key="1">
    <citation type="submission" date="2015-02" db="EMBL/GenBank/DDBJ databases">
        <title>Draft genome sequences of ten Microbacterium spp. with emphasis on heavy metal contaminated environments.</title>
        <authorList>
            <person name="Corretto E."/>
        </authorList>
    </citation>
    <scope>NUCLEOTIDE SEQUENCE [LARGE SCALE GENOMIC DNA]</scope>
    <source>
        <strain evidence="1 2">DSM 12510</strain>
    </source>
</reference>
<dbReference type="PATRIC" id="fig|92835.4.peg.2421"/>
<sequence>MDLHQTTVAARLNEARAAALDREIAMLASIADRGATLTPERPAVTAIERIGVWLRRRIAPPAGRIRFSH</sequence>
<dbReference type="EMBL" id="JYIZ01000053">
    <property type="protein sequence ID" value="KJL38977.1"/>
    <property type="molecule type" value="Genomic_DNA"/>
</dbReference>
<proteinExistence type="predicted"/>
<dbReference type="Proteomes" id="UP000033956">
    <property type="component" value="Unassembled WGS sequence"/>
</dbReference>
<evidence type="ECO:0000313" key="2">
    <source>
        <dbReference type="Proteomes" id="UP000033956"/>
    </source>
</evidence>
<accession>A0A0M2GYS1</accession>
<keyword evidence="2" id="KW-1185">Reference proteome</keyword>
<name>A0A0M2GYS1_9MICO</name>
<organism evidence="1 2">
    <name type="scientific">Microbacterium terrae</name>
    <dbReference type="NCBI Taxonomy" id="69369"/>
    <lineage>
        <taxon>Bacteria</taxon>
        <taxon>Bacillati</taxon>
        <taxon>Actinomycetota</taxon>
        <taxon>Actinomycetes</taxon>
        <taxon>Micrococcales</taxon>
        <taxon>Microbacteriaceae</taxon>
        <taxon>Microbacterium</taxon>
    </lineage>
</organism>
<protein>
    <submittedName>
        <fullName evidence="1">Uncharacterized protein</fullName>
    </submittedName>
</protein>
<evidence type="ECO:0000313" key="1">
    <source>
        <dbReference type="EMBL" id="KJL38977.1"/>
    </source>
</evidence>
<gene>
    <name evidence="1" type="ORF">RS81_02389</name>
</gene>
<dbReference type="RefSeq" id="WP_052682540.1">
    <property type="nucleotide sequence ID" value="NZ_BAAAUP010000011.1"/>
</dbReference>
<comment type="caution">
    <text evidence="1">The sequence shown here is derived from an EMBL/GenBank/DDBJ whole genome shotgun (WGS) entry which is preliminary data.</text>
</comment>
<dbReference type="AlphaFoldDB" id="A0A0M2GYS1"/>